<proteinExistence type="predicted"/>
<evidence type="ECO:0000313" key="1">
    <source>
        <dbReference type="EMBL" id="PIT95650.1"/>
    </source>
</evidence>
<organism evidence="1 2">
    <name type="scientific">Candidatus Falkowbacteria bacterium CG10_big_fil_rev_8_21_14_0_10_37_14</name>
    <dbReference type="NCBI Taxonomy" id="1974561"/>
    <lineage>
        <taxon>Bacteria</taxon>
        <taxon>Candidatus Falkowiibacteriota</taxon>
    </lineage>
</organism>
<dbReference type="EMBL" id="PFAM01000026">
    <property type="protein sequence ID" value="PIT95650.1"/>
    <property type="molecule type" value="Genomic_DNA"/>
</dbReference>
<accession>A0A2M6WS63</accession>
<dbReference type="AlphaFoldDB" id="A0A2M6WS63"/>
<comment type="caution">
    <text evidence="1">The sequence shown here is derived from an EMBL/GenBank/DDBJ whole genome shotgun (WGS) entry which is preliminary data.</text>
</comment>
<dbReference type="InterPro" id="IPR036646">
    <property type="entry name" value="PGAM_B_sf"/>
</dbReference>
<name>A0A2M6WS63_9BACT</name>
<sequence>MITEDLADLALPPAKDVVILIADALALGPAYSGNQLNSDNFPAFYDLAVNYPIIALKSSKLSPVENYRALSTGLWPESFKKNEAETYLKSKAWTEFWRHYKKQEVPLKLLAIWDGDDGENTKLLTEFLDTAKRKKITSVSLVLSVAGDGLVDSKWLKKYLQNEWPVTITILAGTNWLNNNNHDWVKTNLSYQAVILGLGTTTQSFNNYWVIAKEDLAPVVLVDSYGQPLSLIDNNDVAVCLGFSNYDWRQLLSSIIKEDWSRFTRLKTVKAVWFSNRLEVNDLPIEVLTANKEVVNKLLITAEETAVVTDAYKLGVMNHGWFNNMKPASLVLINNVVDDEEKISEAKKRTQELLDSSAKVKIINLSWLEQAGRSGSLEEVAKQVRLLDSFMAWLSEKVLVEDSYLLITATYGWLDAVWDERLEQFNWQKNNHNLPLLIVANKLSGKTLGAGESGGELSALPTSGDLTLIGEIIPLLLGQKKDSIENVL</sequence>
<reference evidence="2" key="1">
    <citation type="submission" date="2017-09" db="EMBL/GenBank/DDBJ databases">
        <title>Depth-based differentiation of microbial function through sediment-hosted aquifers and enrichment of novel symbionts in the deep terrestrial subsurface.</title>
        <authorList>
            <person name="Probst A.J."/>
            <person name="Ladd B."/>
            <person name="Jarett J.K."/>
            <person name="Geller-Mcgrath D.E."/>
            <person name="Sieber C.M.K."/>
            <person name="Emerson J.B."/>
            <person name="Anantharaman K."/>
            <person name="Thomas B.C."/>
            <person name="Malmstrom R."/>
            <person name="Stieglmeier M."/>
            <person name="Klingl A."/>
            <person name="Woyke T."/>
            <person name="Ryan C.M."/>
            <person name="Banfield J.F."/>
        </authorList>
    </citation>
    <scope>NUCLEOTIDE SEQUENCE [LARGE SCALE GENOMIC DNA]</scope>
</reference>
<dbReference type="GO" id="GO:0004619">
    <property type="term" value="F:phosphoglycerate mutase activity"/>
    <property type="evidence" value="ECO:0007669"/>
    <property type="project" value="InterPro"/>
</dbReference>
<protein>
    <recommendedName>
        <fullName evidence="3">Metalloenzyme domain-containing protein</fullName>
    </recommendedName>
</protein>
<dbReference type="SUPFAM" id="SSF64158">
    <property type="entry name" value="2,3-Bisphosphoglycerate-independent phosphoglycerate mutase, substrate-binding domain"/>
    <property type="match status" value="1"/>
</dbReference>
<evidence type="ECO:0008006" key="3">
    <source>
        <dbReference type="Google" id="ProtNLM"/>
    </source>
</evidence>
<gene>
    <name evidence="1" type="ORF">COT94_04525</name>
</gene>
<evidence type="ECO:0000313" key="2">
    <source>
        <dbReference type="Proteomes" id="UP000228533"/>
    </source>
</evidence>
<dbReference type="Proteomes" id="UP000228533">
    <property type="component" value="Unassembled WGS sequence"/>
</dbReference>
<dbReference type="GO" id="GO:0005737">
    <property type="term" value="C:cytoplasm"/>
    <property type="evidence" value="ECO:0007669"/>
    <property type="project" value="InterPro"/>
</dbReference>